<dbReference type="EMBL" id="VAUV01000027">
    <property type="protein sequence ID" value="TLD68336.1"/>
    <property type="molecule type" value="Genomic_DNA"/>
</dbReference>
<dbReference type="GO" id="GO:0006788">
    <property type="term" value="P:heme oxidation"/>
    <property type="evidence" value="ECO:0007669"/>
    <property type="project" value="InterPro"/>
</dbReference>
<dbReference type="Pfam" id="PF01126">
    <property type="entry name" value="Heme_oxygenase"/>
    <property type="match status" value="1"/>
</dbReference>
<dbReference type="AlphaFoldDB" id="A0A5R8K7K8"/>
<sequence>MPLPLLPRLRRETAQAHARLEATVLIEDCIKDLDCYRELLKQFLGYYQPLETALENVSGWEDWDIDLSQRRKAPWIQHDLSALGLSPEEIRHLPRCPPSLLPETRSLAQAFGCAYVLEGSTLGGRHISVMLDGSPVPPGARRFFLSHGAQVLPMWKAFCSAMENFNLNASTSQTDELIGAANQTFAHLQRWMDRDRDRD</sequence>
<dbReference type="SUPFAM" id="SSF48613">
    <property type="entry name" value="Heme oxygenase-like"/>
    <property type="match status" value="1"/>
</dbReference>
<evidence type="ECO:0000313" key="1">
    <source>
        <dbReference type="EMBL" id="TLD68336.1"/>
    </source>
</evidence>
<accession>A0A5R8K7K8</accession>
<keyword evidence="2" id="KW-1185">Reference proteome</keyword>
<organism evidence="1 2">
    <name type="scientific">Phragmitibacter flavus</name>
    <dbReference type="NCBI Taxonomy" id="2576071"/>
    <lineage>
        <taxon>Bacteria</taxon>
        <taxon>Pseudomonadati</taxon>
        <taxon>Verrucomicrobiota</taxon>
        <taxon>Verrucomicrobiia</taxon>
        <taxon>Verrucomicrobiales</taxon>
        <taxon>Verrucomicrobiaceae</taxon>
        <taxon>Phragmitibacter</taxon>
    </lineage>
</organism>
<protein>
    <submittedName>
        <fullName evidence="1">Biliverdin-producing heme oxygenase</fullName>
    </submittedName>
</protein>
<name>A0A5R8K7K8_9BACT</name>
<dbReference type="Gene3D" id="1.20.910.10">
    <property type="entry name" value="Heme oxygenase-like"/>
    <property type="match status" value="1"/>
</dbReference>
<dbReference type="OrthoDB" id="114943at2"/>
<dbReference type="CDD" id="cd19166">
    <property type="entry name" value="HemeO-bac"/>
    <property type="match status" value="1"/>
</dbReference>
<dbReference type="GO" id="GO:0004392">
    <property type="term" value="F:heme oxygenase (decyclizing) activity"/>
    <property type="evidence" value="ECO:0007669"/>
    <property type="project" value="InterPro"/>
</dbReference>
<reference evidence="1 2" key="1">
    <citation type="submission" date="2019-05" db="EMBL/GenBank/DDBJ databases">
        <title>Verrucobacter flavum gen. nov., sp. nov. a new member of the family Verrucomicrobiaceae.</title>
        <authorList>
            <person name="Szuroczki S."/>
            <person name="Abbaszade G."/>
            <person name="Szabo A."/>
            <person name="Felfoldi T."/>
            <person name="Schumann P."/>
            <person name="Boka K."/>
            <person name="Keki Z."/>
            <person name="Toumi M."/>
            <person name="Toth E."/>
        </authorList>
    </citation>
    <scope>NUCLEOTIDE SEQUENCE [LARGE SCALE GENOMIC DNA]</scope>
    <source>
        <strain evidence="1 2">MG-N-17</strain>
    </source>
</reference>
<evidence type="ECO:0000313" key="2">
    <source>
        <dbReference type="Proteomes" id="UP000306196"/>
    </source>
</evidence>
<dbReference type="InterPro" id="IPR016053">
    <property type="entry name" value="Haem_Oase-like"/>
</dbReference>
<gene>
    <name evidence="1" type="ORF">FEM03_23330</name>
</gene>
<comment type="caution">
    <text evidence="1">The sequence shown here is derived from an EMBL/GenBank/DDBJ whole genome shotgun (WGS) entry which is preliminary data.</text>
</comment>
<dbReference type="InterPro" id="IPR016084">
    <property type="entry name" value="Haem_Oase-like_multi-hlx"/>
</dbReference>
<dbReference type="Proteomes" id="UP000306196">
    <property type="component" value="Unassembled WGS sequence"/>
</dbReference>
<dbReference type="RefSeq" id="WP_138088728.1">
    <property type="nucleotide sequence ID" value="NZ_VAUV01000027.1"/>
</dbReference>
<proteinExistence type="predicted"/>